<sequence length="127" mass="14276">MEEITQMSWEGRENRCWDLSLRGMLRFDKYSAWIIPNAKISVFPLRKVGYTFRLSHSDLRVSSNTGTLRVPTCGYCLLKSQQSAGLAYIRIRTAVSGYPRIRDIPGSGSGLCNLIYVKEGPGRQADA</sequence>
<proteinExistence type="predicted"/>
<comment type="caution">
    <text evidence="1">The sequence shown here is derived from an EMBL/GenBank/DDBJ whole genome shotgun (WGS) entry which is preliminary data.</text>
</comment>
<keyword evidence="2" id="KW-1185">Reference proteome</keyword>
<evidence type="ECO:0000313" key="2">
    <source>
        <dbReference type="Proteomes" id="UP000827092"/>
    </source>
</evidence>
<dbReference type="AlphaFoldDB" id="A0AAV6V1F2"/>
<dbReference type="Proteomes" id="UP000827092">
    <property type="component" value="Unassembled WGS sequence"/>
</dbReference>
<accession>A0AAV6V1F2</accession>
<gene>
    <name evidence="1" type="ORF">JTE90_026143</name>
</gene>
<name>A0AAV6V1F2_9ARAC</name>
<dbReference type="EMBL" id="JAFNEN010000202">
    <property type="protein sequence ID" value="KAG8189842.1"/>
    <property type="molecule type" value="Genomic_DNA"/>
</dbReference>
<evidence type="ECO:0000313" key="1">
    <source>
        <dbReference type="EMBL" id="KAG8189842.1"/>
    </source>
</evidence>
<organism evidence="1 2">
    <name type="scientific">Oedothorax gibbosus</name>
    <dbReference type="NCBI Taxonomy" id="931172"/>
    <lineage>
        <taxon>Eukaryota</taxon>
        <taxon>Metazoa</taxon>
        <taxon>Ecdysozoa</taxon>
        <taxon>Arthropoda</taxon>
        <taxon>Chelicerata</taxon>
        <taxon>Arachnida</taxon>
        <taxon>Araneae</taxon>
        <taxon>Araneomorphae</taxon>
        <taxon>Entelegynae</taxon>
        <taxon>Araneoidea</taxon>
        <taxon>Linyphiidae</taxon>
        <taxon>Erigoninae</taxon>
        <taxon>Oedothorax</taxon>
    </lineage>
</organism>
<reference evidence="1 2" key="1">
    <citation type="journal article" date="2022" name="Nat. Ecol. Evol.">
        <title>A masculinizing supergene underlies an exaggerated male reproductive morph in a spider.</title>
        <authorList>
            <person name="Hendrickx F."/>
            <person name="De Corte Z."/>
            <person name="Sonet G."/>
            <person name="Van Belleghem S.M."/>
            <person name="Kostlbacher S."/>
            <person name="Vangestel C."/>
        </authorList>
    </citation>
    <scope>NUCLEOTIDE SEQUENCE [LARGE SCALE GENOMIC DNA]</scope>
    <source>
        <strain evidence="1">W744_W776</strain>
    </source>
</reference>
<protein>
    <submittedName>
        <fullName evidence="1">Uncharacterized protein</fullName>
    </submittedName>
</protein>